<name>A0A7K7G3J1_ERIRU</name>
<protein>
    <submittedName>
        <fullName evidence="2">SLF2 protein</fullName>
    </submittedName>
</protein>
<reference evidence="2 3" key="1">
    <citation type="submission" date="2019-09" db="EMBL/GenBank/DDBJ databases">
        <title>Bird 10,000 Genomes (B10K) Project - Family phase.</title>
        <authorList>
            <person name="Zhang G."/>
        </authorList>
    </citation>
    <scope>NUCLEOTIDE SEQUENCE [LARGE SCALE GENOMIC DNA]</scope>
    <source>
        <strain evidence="2">OUT-0015</strain>
        <tissue evidence="2">Blood</tissue>
    </source>
</reference>
<comment type="caution">
    <text evidence="2">The sequence shown here is derived from an EMBL/GenBank/DDBJ whole genome shotgun (WGS) entry which is preliminary data.</text>
</comment>
<organism evidence="2 3">
    <name type="scientific">Erithacus rubecula</name>
    <name type="common">European robin</name>
    <dbReference type="NCBI Taxonomy" id="37610"/>
    <lineage>
        <taxon>Eukaryota</taxon>
        <taxon>Metazoa</taxon>
        <taxon>Chordata</taxon>
        <taxon>Craniata</taxon>
        <taxon>Vertebrata</taxon>
        <taxon>Euteleostomi</taxon>
        <taxon>Archelosauria</taxon>
        <taxon>Archosauria</taxon>
        <taxon>Dinosauria</taxon>
        <taxon>Saurischia</taxon>
        <taxon>Theropoda</taxon>
        <taxon>Coelurosauria</taxon>
        <taxon>Aves</taxon>
        <taxon>Neognathae</taxon>
        <taxon>Neoaves</taxon>
        <taxon>Telluraves</taxon>
        <taxon>Australaves</taxon>
        <taxon>Passeriformes</taxon>
        <taxon>Turdidae</taxon>
        <taxon>Erithacus</taxon>
    </lineage>
</organism>
<dbReference type="GO" id="GO:2000781">
    <property type="term" value="P:positive regulation of double-strand break repair"/>
    <property type="evidence" value="ECO:0007669"/>
    <property type="project" value="TreeGrafter"/>
</dbReference>
<dbReference type="EMBL" id="VZSK01000077">
    <property type="protein sequence ID" value="NWY64146.1"/>
    <property type="molecule type" value="Genomic_DNA"/>
</dbReference>
<evidence type="ECO:0000313" key="3">
    <source>
        <dbReference type="Proteomes" id="UP000529965"/>
    </source>
</evidence>
<feature type="compositionally biased region" description="Low complexity" evidence="1">
    <location>
        <begin position="1"/>
        <end position="10"/>
    </location>
</feature>
<accession>A0A7K7G3J1</accession>
<dbReference type="AlphaFoldDB" id="A0A7K7G3J1"/>
<dbReference type="GO" id="GO:0006974">
    <property type="term" value="P:DNA damage response"/>
    <property type="evidence" value="ECO:0007669"/>
    <property type="project" value="TreeGrafter"/>
</dbReference>
<dbReference type="GO" id="GO:0035861">
    <property type="term" value="C:site of double-strand break"/>
    <property type="evidence" value="ECO:0007669"/>
    <property type="project" value="TreeGrafter"/>
</dbReference>
<dbReference type="GO" id="GO:1990166">
    <property type="term" value="P:protein localization to site of double-strand break"/>
    <property type="evidence" value="ECO:0007669"/>
    <property type="project" value="TreeGrafter"/>
</dbReference>
<feature type="region of interest" description="Disordered" evidence="1">
    <location>
        <begin position="1"/>
        <end position="35"/>
    </location>
</feature>
<feature type="non-terminal residue" evidence="2">
    <location>
        <position position="163"/>
    </location>
</feature>
<proteinExistence type="predicted"/>
<dbReference type="InterPro" id="IPR026161">
    <property type="entry name" value="FAM178"/>
</dbReference>
<dbReference type="PANTHER" id="PTHR16046:SF10">
    <property type="entry name" value="SMC5-SMC6 COMPLEX LOCALIZATION FACTOR PROTEIN 2"/>
    <property type="match status" value="1"/>
</dbReference>
<dbReference type="PANTHER" id="PTHR16046">
    <property type="entry name" value="SMC5-SMC6 COMPLEX LOCALIZATION FACTOR 2"/>
    <property type="match status" value="1"/>
</dbReference>
<gene>
    <name evidence="2" type="primary">Slf2</name>
    <name evidence="2" type="ORF">ERIRUB_R14893</name>
</gene>
<sequence length="163" mass="18136">MTRPLGEGLPSPGPPFAMSRRHVTPAAAGREAAQDSRNQMITAFFKPVLSQDRGHKDRTVLSSPDKGNVKDEGVGLSVLRTEGFERNSSSPKVRRKRCQTKHQISPVVGVFWKKIEEKGRVNMSENSRVCRALGSLYPKVEIQRLLVTAEFLVHSLTKKEKTA</sequence>
<evidence type="ECO:0000256" key="1">
    <source>
        <dbReference type="SAM" id="MobiDB-lite"/>
    </source>
</evidence>
<evidence type="ECO:0000313" key="2">
    <source>
        <dbReference type="EMBL" id="NWY64146.1"/>
    </source>
</evidence>
<feature type="region of interest" description="Disordered" evidence="1">
    <location>
        <begin position="52"/>
        <end position="72"/>
    </location>
</feature>
<keyword evidence="3" id="KW-1185">Reference proteome</keyword>
<dbReference type="Proteomes" id="UP000529965">
    <property type="component" value="Unassembled WGS sequence"/>
</dbReference>
<dbReference type="GO" id="GO:0005634">
    <property type="term" value="C:nucleus"/>
    <property type="evidence" value="ECO:0007669"/>
    <property type="project" value="TreeGrafter"/>
</dbReference>
<feature type="non-terminal residue" evidence="2">
    <location>
        <position position="1"/>
    </location>
</feature>